<dbReference type="EMBL" id="AGNL01003607">
    <property type="protein sequence ID" value="EJK74506.1"/>
    <property type="molecule type" value="Genomic_DNA"/>
</dbReference>
<name>K0TKD0_THAOC</name>
<evidence type="ECO:0000313" key="2">
    <source>
        <dbReference type="EMBL" id="EJK74506.1"/>
    </source>
</evidence>
<comment type="caution">
    <text evidence="2">The sequence shown here is derived from an EMBL/GenBank/DDBJ whole genome shotgun (WGS) entry which is preliminary data.</text>
</comment>
<reference evidence="2 3" key="1">
    <citation type="journal article" date="2012" name="Genome Biol.">
        <title>Genome and low-iron response of an oceanic diatom adapted to chronic iron limitation.</title>
        <authorList>
            <person name="Lommer M."/>
            <person name="Specht M."/>
            <person name="Roy A.S."/>
            <person name="Kraemer L."/>
            <person name="Andreson R."/>
            <person name="Gutowska M.A."/>
            <person name="Wolf J."/>
            <person name="Bergner S.V."/>
            <person name="Schilhabel M.B."/>
            <person name="Klostermeier U.C."/>
            <person name="Beiko R.G."/>
            <person name="Rosenstiel P."/>
            <person name="Hippler M."/>
            <person name="Laroche J."/>
        </authorList>
    </citation>
    <scope>NUCLEOTIDE SEQUENCE [LARGE SCALE GENOMIC DNA]</scope>
    <source>
        <strain evidence="2 3">CCMP1005</strain>
    </source>
</reference>
<evidence type="ECO:0000313" key="3">
    <source>
        <dbReference type="Proteomes" id="UP000266841"/>
    </source>
</evidence>
<accession>K0TKD0</accession>
<dbReference type="OMA" id="CARTWNE"/>
<proteinExistence type="predicted"/>
<feature type="region of interest" description="Disordered" evidence="1">
    <location>
        <begin position="213"/>
        <end position="263"/>
    </location>
</feature>
<dbReference type="OrthoDB" id="45156at2759"/>
<feature type="region of interest" description="Disordered" evidence="1">
    <location>
        <begin position="132"/>
        <end position="185"/>
    </location>
</feature>
<dbReference type="Proteomes" id="UP000266841">
    <property type="component" value="Unassembled WGS sequence"/>
</dbReference>
<feature type="compositionally biased region" description="Low complexity" evidence="1">
    <location>
        <begin position="214"/>
        <end position="226"/>
    </location>
</feature>
<feature type="compositionally biased region" description="Polar residues" evidence="1">
    <location>
        <begin position="244"/>
        <end position="255"/>
    </location>
</feature>
<gene>
    <name evidence="2" type="ORF">THAOC_03811</name>
</gene>
<protein>
    <submittedName>
        <fullName evidence="2">Uncharacterized protein</fullName>
    </submittedName>
</protein>
<sequence length="342" mass="37450">MGLSTAADEDTESLASIIRVVASLRCLECVRSLRSRSWATATAEPPALYLRPCSRTWARGRLHRDLSSAKHGKKRRSLLVENGRITDQLPAVQEVFAEAFIDLQRQLGEESALAFTAGVATNSNDDPLAALLETSNKTGGGSMPPMLLSSSFRRSSSSTGRKKKGDKLTRPPANPNDDFEGGFLRDRDLPEEFSRLQRPESLETYARKMHGVEGAAPAQASQPSAGTPATTENPYRRRKRPRQNLWNQVLESQAPDQRHGKGVPKMNFDQMERAMIDDITDSAGGDGRLCPSCGSASVDVRSGVTSKNNDMSKGEVWGRKETDPVVERCCCRNCGKAWNVDA</sequence>
<evidence type="ECO:0000256" key="1">
    <source>
        <dbReference type="SAM" id="MobiDB-lite"/>
    </source>
</evidence>
<dbReference type="eggNOG" id="ENOG502ST1V">
    <property type="taxonomic scope" value="Eukaryota"/>
</dbReference>
<keyword evidence="3" id="KW-1185">Reference proteome</keyword>
<feature type="compositionally biased region" description="Low complexity" evidence="1">
    <location>
        <begin position="149"/>
        <end position="158"/>
    </location>
</feature>
<organism evidence="2 3">
    <name type="scientific">Thalassiosira oceanica</name>
    <name type="common">Marine diatom</name>
    <dbReference type="NCBI Taxonomy" id="159749"/>
    <lineage>
        <taxon>Eukaryota</taxon>
        <taxon>Sar</taxon>
        <taxon>Stramenopiles</taxon>
        <taxon>Ochrophyta</taxon>
        <taxon>Bacillariophyta</taxon>
        <taxon>Coscinodiscophyceae</taxon>
        <taxon>Thalassiosirophycidae</taxon>
        <taxon>Thalassiosirales</taxon>
        <taxon>Thalassiosiraceae</taxon>
        <taxon>Thalassiosira</taxon>
    </lineage>
</organism>
<dbReference type="AlphaFoldDB" id="K0TKD0"/>